<evidence type="ECO:0000256" key="4">
    <source>
        <dbReference type="ARBA" id="ARBA00023136"/>
    </source>
</evidence>
<dbReference type="RefSeq" id="WP_039187337.1">
    <property type="nucleotide sequence ID" value="NZ_CAUFSP010000002.1"/>
</dbReference>
<dbReference type="AlphaFoldDB" id="A0A2A2MGX7"/>
<feature type="transmembrane region" description="Helical" evidence="5">
    <location>
        <begin position="102"/>
        <end position="122"/>
    </location>
</feature>
<dbReference type="InterPro" id="IPR051788">
    <property type="entry name" value="MFS_Transporter"/>
</dbReference>
<keyword evidence="3 5" id="KW-1133">Transmembrane helix</keyword>
<evidence type="ECO:0000256" key="2">
    <source>
        <dbReference type="ARBA" id="ARBA00022692"/>
    </source>
</evidence>
<feature type="domain" description="Major facilitator superfamily (MFS) profile" evidence="6">
    <location>
        <begin position="9"/>
        <end position="394"/>
    </location>
</feature>
<feature type="transmembrane region" description="Helical" evidence="5">
    <location>
        <begin position="164"/>
        <end position="183"/>
    </location>
</feature>
<keyword evidence="2 5" id="KW-0812">Transmembrane</keyword>
<evidence type="ECO:0000259" key="6">
    <source>
        <dbReference type="PROSITE" id="PS50850"/>
    </source>
</evidence>
<dbReference type="InterPro" id="IPR011701">
    <property type="entry name" value="MFS"/>
</dbReference>
<comment type="subcellular location">
    <subcellularLocation>
        <location evidence="1">Membrane</location>
        <topology evidence="1">Multi-pass membrane protein</topology>
    </subcellularLocation>
</comment>
<dbReference type="EMBL" id="NQMS01000001">
    <property type="protein sequence ID" value="PAV97981.1"/>
    <property type="molecule type" value="Genomic_DNA"/>
</dbReference>
<name>A0A2A2MGX7_9GAMM</name>
<dbReference type="KEGG" id="hpar:AL518_20170"/>
<evidence type="ECO:0000256" key="5">
    <source>
        <dbReference type="SAM" id="Phobius"/>
    </source>
</evidence>
<feature type="transmembrane region" description="Helical" evidence="5">
    <location>
        <begin position="49"/>
        <end position="67"/>
    </location>
</feature>
<dbReference type="PANTHER" id="PTHR23514:SF13">
    <property type="entry name" value="INNER MEMBRANE PROTEIN YBJJ"/>
    <property type="match status" value="1"/>
</dbReference>
<keyword evidence="4 5" id="KW-0472">Membrane</keyword>
<gene>
    <name evidence="7" type="ORF">CJD50_00390</name>
</gene>
<comment type="caution">
    <text evidence="7">The sequence shown here is derived from an EMBL/GenBank/DDBJ whole genome shotgun (WGS) entry which is preliminary data.</text>
</comment>
<feature type="transmembrane region" description="Helical" evidence="5">
    <location>
        <begin position="289"/>
        <end position="317"/>
    </location>
</feature>
<dbReference type="InterPro" id="IPR036259">
    <property type="entry name" value="MFS_trans_sf"/>
</dbReference>
<reference evidence="7 8" key="1">
    <citation type="submission" date="2017-08" db="EMBL/GenBank/DDBJ databases">
        <title>Draft Genome Sequence of Hafnia alvei CITHA-6 Isolated from Raw Bovine Milk.</title>
        <authorList>
            <person name="Culligan E.P."/>
            <person name="Mcsweeney A."/>
            <person name="O'Doherty C."/>
            <person name="Gleeson E."/>
            <person name="O'Riordan D."/>
            <person name="Sleator R.D."/>
        </authorList>
    </citation>
    <scope>NUCLEOTIDE SEQUENCE [LARGE SCALE GENOMIC DNA]</scope>
    <source>
        <strain evidence="7 8">CITHA-6</strain>
    </source>
</reference>
<protein>
    <submittedName>
        <fullName evidence="7">MFS transporter</fullName>
    </submittedName>
</protein>
<dbReference type="Gene3D" id="1.20.1250.20">
    <property type="entry name" value="MFS general substrate transporter like domains"/>
    <property type="match status" value="1"/>
</dbReference>
<accession>A0A2A2MGX7</accession>
<dbReference type="OrthoDB" id="9810941at2"/>
<keyword evidence="8" id="KW-1185">Reference proteome</keyword>
<evidence type="ECO:0000256" key="1">
    <source>
        <dbReference type="ARBA" id="ARBA00004141"/>
    </source>
</evidence>
<dbReference type="Proteomes" id="UP000218796">
    <property type="component" value="Unassembled WGS sequence"/>
</dbReference>
<dbReference type="PROSITE" id="PS50850">
    <property type="entry name" value="MFS"/>
    <property type="match status" value="1"/>
</dbReference>
<dbReference type="Pfam" id="PF07690">
    <property type="entry name" value="MFS_1"/>
    <property type="match status" value="1"/>
</dbReference>
<sequence>MPSLSLKHRSLALFIFFFLPGVSMASWVTRTPAIRDKLGASTAEMGLVLFGLSIGSMAGILSSGYLVQRFSTKPVIAAGTSLVIAGILLVALGAFFSSALTVSAGLCLFGAGMGSAEIAINVEGADVERLSHRPLLPMLHGCFSLGTLVGAGIGNGLTSVNFPIQWHLLLIGIICIPATLWALKSVPQGNGLRPSVTDTADNNKSTGMTTNVWKDRRLILIGLIVLAMALAEGSANDWLPLLMVDGHGFSPTSGSLIYTGFALGMTVGRFCGGYFLHRFGRVNVVRGSAIFGVIGLGLIIFAENTFLVSASVLFWGIGASLGFPLTLSAASDTGPNPAARVSAVATTGYIAFLVGPPMLGFLGEHLGLRSAMIVVLALVTFAIWLAPAVGEPPKSNA</sequence>
<feature type="transmembrane region" description="Helical" evidence="5">
    <location>
        <begin position="366"/>
        <end position="386"/>
    </location>
</feature>
<feature type="transmembrane region" description="Helical" evidence="5">
    <location>
        <begin position="134"/>
        <end position="158"/>
    </location>
</feature>
<dbReference type="InterPro" id="IPR020846">
    <property type="entry name" value="MFS_dom"/>
</dbReference>
<feature type="transmembrane region" description="Helical" evidence="5">
    <location>
        <begin position="218"/>
        <end position="235"/>
    </location>
</feature>
<dbReference type="SUPFAM" id="SSF103473">
    <property type="entry name" value="MFS general substrate transporter"/>
    <property type="match status" value="1"/>
</dbReference>
<dbReference type="CDD" id="cd17393">
    <property type="entry name" value="MFS_MosC_like"/>
    <property type="match status" value="1"/>
</dbReference>
<feature type="transmembrane region" description="Helical" evidence="5">
    <location>
        <begin position="337"/>
        <end position="354"/>
    </location>
</feature>
<feature type="transmembrane region" description="Helical" evidence="5">
    <location>
        <begin position="255"/>
        <end position="277"/>
    </location>
</feature>
<proteinExistence type="predicted"/>
<dbReference type="GO" id="GO:0016020">
    <property type="term" value="C:membrane"/>
    <property type="evidence" value="ECO:0007669"/>
    <property type="project" value="UniProtKB-SubCell"/>
</dbReference>
<feature type="transmembrane region" description="Helical" evidence="5">
    <location>
        <begin position="74"/>
        <end position="96"/>
    </location>
</feature>
<dbReference type="GO" id="GO:0022857">
    <property type="term" value="F:transmembrane transporter activity"/>
    <property type="evidence" value="ECO:0007669"/>
    <property type="project" value="InterPro"/>
</dbReference>
<dbReference type="PANTHER" id="PTHR23514">
    <property type="entry name" value="BYPASS OF STOP CODON PROTEIN 6"/>
    <property type="match status" value="1"/>
</dbReference>
<evidence type="ECO:0000256" key="3">
    <source>
        <dbReference type="ARBA" id="ARBA00022989"/>
    </source>
</evidence>
<organism evidence="7 8">
    <name type="scientific">Hafnia paralvei</name>
    <dbReference type="NCBI Taxonomy" id="546367"/>
    <lineage>
        <taxon>Bacteria</taxon>
        <taxon>Pseudomonadati</taxon>
        <taxon>Pseudomonadota</taxon>
        <taxon>Gammaproteobacteria</taxon>
        <taxon>Enterobacterales</taxon>
        <taxon>Hafniaceae</taxon>
        <taxon>Hafnia</taxon>
    </lineage>
</organism>
<evidence type="ECO:0000313" key="7">
    <source>
        <dbReference type="EMBL" id="PAV97981.1"/>
    </source>
</evidence>
<evidence type="ECO:0000313" key="8">
    <source>
        <dbReference type="Proteomes" id="UP000218796"/>
    </source>
</evidence>